<organism evidence="7 8">
    <name type="scientific">Citrus sinensis</name>
    <name type="common">Sweet orange</name>
    <name type="synonym">Citrus aurantium var. sinensis</name>
    <dbReference type="NCBI Taxonomy" id="2711"/>
    <lineage>
        <taxon>Eukaryota</taxon>
        <taxon>Viridiplantae</taxon>
        <taxon>Streptophyta</taxon>
        <taxon>Embryophyta</taxon>
        <taxon>Tracheophyta</taxon>
        <taxon>Spermatophyta</taxon>
        <taxon>Magnoliopsida</taxon>
        <taxon>eudicotyledons</taxon>
        <taxon>Gunneridae</taxon>
        <taxon>Pentapetalae</taxon>
        <taxon>rosids</taxon>
        <taxon>malvids</taxon>
        <taxon>Sapindales</taxon>
        <taxon>Rutaceae</taxon>
        <taxon>Aurantioideae</taxon>
        <taxon>Citrus</taxon>
    </lineage>
</organism>
<proteinExistence type="predicted"/>
<evidence type="ECO:0000313" key="7">
    <source>
        <dbReference type="EMBL" id="KDO81647.1"/>
    </source>
</evidence>
<dbReference type="EMBL" id="KK784876">
    <property type="protein sequence ID" value="KDO81647.1"/>
    <property type="molecule type" value="Genomic_DNA"/>
</dbReference>
<dbReference type="PROSITE" id="PS50888">
    <property type="entry name" value="BHLH"/>
    <property type="match status" value="1"/>
</dbReference>
<dbReference type="KEGG" id="cit:102628119"/>
<dbReference type="InterPro" id="IPR044549">
    <property type="entry name" value="bHLH_AtIBH1-like"/>
</dbReference>
<comment type="subcellular location">
    <subcellularLocation>
        <location evidence="1">Nucleus</location>
    </subcellularLocation>
</comment>
<dbReference type="GO" id="GO:0005634">
    <property type="term" value="C:nucleus"/>
    <property type="evidence" value="ECO:0007669"/>
    <property type="project" value="UniProtKB-SubCell"/>
</dbReference>
<keyword evidence="2" id="KW-0805">Transcription regulation</keyword>
<dbReference type="SUPFAM" id="SSF47459">
    <property type="entry name" value="HLH, helix-loop-helix DNA-binding domain"/>
    <property type="match status" value="1"/>
</dbReference>
<sequence>MDSFDESNCDTSLDMEPKRKKRRIGNNDDGGGEDELIRRRQRNDDDDDDDDDSRNAVYREVTKRWRTDKEQQIYSSKLFQAVRHVRRRSSSARTGKAIRETADRLLAVSAKGATRWSRAILSSPPSLRLKKRQVKVRVTGCSRLRRKPEEAMRRKNKLPPVQKKLRVLGRMIPGCRKVSSLNLLEEATDYISALEMQVRAMTALTAILAGSSPADDRLGLNVVRS</sequence>
<dbReference type="InterPro" id="IPR036638">
    <property type="entry name" value="HLH_DNA-bd_sf"/>
</dbReference>
<dbReference type="PANTHER" id="PTHR33124:SF81">
    <property type="entry name" value="TRANSCRIPTION FACTOR BHLH149-LIKE"/>
    <property type="match status" value="1"/>
</dbReference>
<evidence type="ECO:0000313" key="8">
    <source>
        <dbReference type="Proteomes" id="UP000027120"/>
    </source>
</evidence>
<dbReference type="InterPro" id="IPR044660">
    <property type="entry name" value="IBH1-like"/>
</dbReference>
<dbReference type="Proteomes" id="UP000027120">
    <property type="component" value="Unassembled WGS sequence"/>
</dbReference>
<dbReference type="InterPro" id="IPR011598">
    <property type="entry name" value="bHLH_dom"/>
</dbReference>
<dbReference type="PaxDb" id="2711-XP_006472222.1"/>
<dbReference type="InterPro" id="IPR059002">
    <property type="entry name" value="IBH1_N"/>
</dbReference>
<keyword evidence="8" id="KW-1185">Reference proteome</keyword>
<reference evidence="7 8" key="1">
    <citation type="submission" date="2014-04" db="EMBL/GenBank/DDBJ databases">
        <authorList>
            <consortium name="International Citrus Genome Consortium"/>
            <person name="Gmitter F."/>
            <person name="Chen C."/>
            <person name="Farmerie W."/>
            <person name="Harkins T."/>
            <person name="Desany B."/>
            <person name="Mohiuddin M."/>
            <person name="Kodira C."/>
            <person name="Borodovsky M."/>
            <person name="Lomsadze A."/>
            <person name="Burns P."/>
            <person name="Jenkins J."/>
            <person name="Prochnik S."/>
            <person name="Shu S."/>
            <person name="Chapman J."/>
            <person name="Pitluck S."/>
            <person name="Schmutz J."/>
            <person name="Rokhsar D."/>
        </authorList>
    </citation>
    <scope>NUCLEOTIDE SEQUENCE</scope>
</reference>
<dbReference type="Pfam" id="PF26576">
    <property type="entry name" value="IBH1_N"/>
    <property type="match status" value="1"/>
</dbReference>
<keyword evidence="4" id="KW-0539">Nucleus</keyword>
<dbReference type="eggNOG" id="ENOG502RY2C">
    <property type="taxonomic scope" value="Eukaryota"/>
</dbReference>
<accession>A0A067H1R5</accession>
<evidence type="ECO:0000256" key="1">
    <source>
        <dbReference type="ARBA" id="ARBA00004123"/>
    </source>
</evidence>
<dbReference type="PANTHER" id="PTHR33124">
    <property type="entry name" value="TRANSCRIPTION FACTOR IBH1-LIKE 1"/>
    <property type="match status" value="1"/>
</dbReference>
<evidence type="ECO:0000256" key="5">
    <source>
        <dbReference type="SAM" id="MobiDB-lite"/>
    </source>
</evidence>
<evidence type="ECO:0000259" key="6">
    <source>
        <dbReference type="PROSITE" id="PS50888"/>
    </source>
</evidence>
<protein>
    <recommendedName>
        <fullName evidence="6">BHLH domain-containing protein</fullName>
    </recommendedName>
</protein>
<evidence type="ECO:0000256" key="4">
    <source>
        <dbReference type="ARBA" id="ARBA00023242"/>
    </source>
</evidence>
<keyword evidence="3" id="KW-0804">Transcription</keyword>
<dbReference type="STRING" id="2711.A0A067H1R5"/>
<dbReference type="CDD" id="cd11444">
    <property type="entry name" value="bHLH_AtIBH1_like"/>
    <property type="match status" value="1"/>
</dbReference>
<dbReference type="GO" id="GO:0006355">
    <property type="term" value="P:regulation of DNA-templated transcription"/>
    <property type="evidence" value="ECO:0007669"/>
    <property type="project" value="InterPro"/>
</dbReference>
<dbReference type="SMR" id="A0A067H1R5"/>
<feature type="region of interest" description="Disordered" evidence="5">
    <location>
        <begin position="1"/>
        <end position="55"/>
    </location>
</feature>
<dbReference type="GO" id="GO:0046983">
    <property type="term" value="F:protein dimerization activity"/>
    <property type="evidence" value="ECO:0007669"/>
    <property type="project" value="InterPro"/>
</dbReference>
<name>A0A067H1R5_CITSI</name>
<feature type="domain" description="BHLH" evidence="6">
    <location>
        <begin position="145"/>
        <end position="194"/>
    </location>
</feature>
<dbReference type="AlphaFoldDB" id="A0A067H1R5"/>
<evidence type="ECO:0000256" key="3">
    <source>
        <dbReference type="ARBA" id="ARBA00023163"/>
    </source>
</evidence>
<evidence type="ECO:0000256" key="2">
    <source>
        <dbReference type="ARBA" id="ARBA00023015"/>
    </source>
</evidence>
<gene>
    <name evidence="7" type="ORF">CISIN_1g035883mg</name>
</gene>
<dbReference type="GO" id="GO:0000976">
    <property type="term" value="F:transcription cis-regulatory region binding"/>
    <property type="evidence" value="ECO:0007669"/>
    <property type="project" value="UniProtKB-ARBA"/>
</dbReference>